<dbReference type="GeneID" id="68102295"/>
<feature type="transmembrane region" description="Helical" evidence="1">
    <location>
        <begin position="157"/>
        <end position="178"/>
    </location>
</feature>
<name>A0AA88GHC8_NAELO</name>
<keyword evidence="3" id="KW-1185">Reference proteome</keyword>
<organism evidence="2 3">
    <name type="scientific">Naegleria lovaniensis</name>
    <name type="common">Amoeba</name>
    <dbReference type="NCBI Taxonomy" id="51637"/>
    <lineage>
        <taxon>Eukaryota</taxon>
        <taxon>Discoba</taxon>
        <taxon>Heterolobosea</taxon>
        <taxon>Tetramitia</taxon>
        <taxon>Eutetramitia</taxon>
        <taxon>Vahlkampfiidae</taxon>
        <taxon>Naegleria</taxon>
    </lineage>
</organism>
<evidence type="ECO:0000313" key="2">
    <source>
        <dbReference type="EMBL" id="KAG2375218.1"/>
    </source>
</evidence>
<gene>
    <name evidence="2" type="ORF">C9374_009841</name>
</gene>
<evidence type="ECO:0000256" key="1">
    <source>
        <dbReference type="SAM" id="Phobius"/>
    </source>
</evidence>
<feature type="transmembrane region" description="Helical" evidence="1">
    <location>
        <begin position="97"/>
        <end position="118"/>
    </location>
</feature>
<sequence>MSPTLLENGDQTQRLEFTPSVSSDILFSIHGLTLFVLIFHIAFRCVLKLRFKKSNHSHRDDVIDFILMVFSCTFSVVSLSILIFVQLLQVVNEQNLLQFRFALGGVCMLIPGTIVIIYERKLEHKDAANSSFKTSLQERGKQFLQTLKILILDKMTYFGILTILLLQILVPFISIIFIPGVKFSMSSSFLRNYLSQFLTLNADEENLKKIHTLLNDLENSQFLTFYILILSGSLLSMGLNGFFGYGEEKCWREFLWNYYWRNHSKESEQQKSGSLMKFIQSSLWIGFIHGVWHAPMILLGHNYGMKEHVGSQWKGVLMMTASCTFLSPLLCFFTEYSQLSLSSYDNVEKNSNPKANGILAGILHGIFNSS</sequence>
<evidence type="ECO:0000313" key="3">
    <source>
        <dbReference type="Proteomes" id="UP000816034"/>
    </source>
</evidence>
<protein>
    <submittedName>
        <fullName evidence="2">Uncharacterized protein</fullName>
    </submittedName>
</protein>
<reference evidence="2 3" key="1">
    <citation type="journal article" date="2018" name="BMC Genomics">
        <title>The genome of Naegleria lovaniensis, the basis for a comparative approach to unravel pathogenicity factors of the human pathogenic amoeba N. fowleri.</title>
        <authorList>
            <person name="Liechti N."/>
            <person name="Schurch N."/>
            <person name="Bruggmann R."/>
            <person name="Wittwer M."/>
        </authorList>
    </citation>
    <scope>NUCLEOTIDE SEQUENCE [LARGE SCALE GENOMIC DNA]</scope>
    <source>
        <strain evidence="2 3">ATCC 30569</strain>
    </source>
</reference>
<dbReference type="AlphaFoldDB" id="A0AA88GHC8"/>
<keyword evidence="1" id="KW-0812">Transmembrane</keyword>
<comment type="caution">
    <text evidence="2">The sequence shown here is derived from an EMBL/GenBank/DDBJ whole genome shotgun (WGS) entry which is preliminary data.</text>
</comment>
<keyword evidence="1" id="KW-0472">Membrane</keyword>
<feature type="transmembrane region" description="Helical" evidence="1">
    <location>
        <begin position="283"/>
        <end position="303"/>
    </location>
</feature>
<dbReference type="EMBL" id="PYSW02000039">
    <property type="protein sequence ID" value="KAG2375218.1"/>
    <property type="molecule type" value="Genomic_DNA"/>
</dbReference>
<feature type="transmembrane region" description="Helical" evidence="1">
    <location>
        <begin position="25"/>
        <end position="43"/>
    </location>
</feature>
<dbReference type="RefSeq" id="XP_044544392.1">
    <property type="nucleotide sequence ID" value="XM_044700073.1"/>
</dbReference>
<accession>A0AA88GHC8</accession>
<keyword evidence="1" id="KW-1133">Transmembrane helix</keyword>
<dbReference type="Proteomes" id="UP000816034">
    <property type="component" value="Unassembled WGS sequence"/>
</dbReference>
<feature type="transmembrane region" description="Helical" evidence="1">
    <location>
        <begin position="315"/>
        <end position="333"/>
    </location>
</feature>
<feature type="transmembrane region" description="Helical" evidence="1">
    <location>
        <begin position="63"/>
        <end position="85"/>
    </location>
</feature>
<feature type="transmembrane region" description="Helical" evidence="1">
    <location>
        <begin position="223"/>
        <end position="245"/>
    </location>
</feature>
<proteinExistence type="predicted"/>